<name>A0A132MZV8_9ACTN</name>
<protein>
    <submittedName>
        <fullName evidence="2">Uncharacterized protein</fullName>
    </submittedName>
</protein>
<dbReference type="AlphaFoldDB" id="A0A132MZV8"/>
<dbReference type="EMBL" id="LAXD01000001">
    <property type="protein sequence ID" value="KWX03210.1"/>
    <property type="molecule type" value="Genomic_DNA"/>
</dbReference>
<reference evidence="3" key="1">
    <citation type="submission" date="2015-04" db="EMBL/GenBank/DDBJ databases">
        <title>Physiological reanalysis, assessment of diazotrophy, and genome sequences of multiple isolates of Streptomyces thermoautotrophicus.</title>
        <authorList>
            <person name="MacKellar D.C."/>
            <person name="Lieber L."/>
            <person name="Norman J."/>
            <person name="Bolger A."/>
            <person name="Tobin C."/>
            <person name="Murray J.W."/>
            <person name="Chang R."/>
            <person name="Ford T."/>
            <person name="Nguyen P.Q."/>
            <person name="Woodward J."/>
            <person name="Permingeat H."/>
            <person name="Joshi N.S."/>
            <person name="Silver P.A."/>
            <person name="Usadel B."/>
            <person name="Rutherford A.W."/>
            <person name="Friesen M."/>
            <person name="Prell J."/>
        </authorList>
    </citation>
    <scope>NUCLEOTIDE SEQUENCE [LARGE SCALE GENOMIC DNA]</scope>
    <source>
        <strain evidence="3">H1</strain>
    </source>
</reference>
<sequence length="154" mass="17010">MMTKTPATTHREAAHRTPHSGAGAENTANAAPRAPARAKDTEQTALTHRDRWSGLLDRLAGELTPPTVWADRPASLREISRYARHGAWTTETGAWRTAGVWWCRLVAIPVSTLAYYTAWIAQRPSRTVVVTVLYVVAAHTTPGRVLLPWPAWLP</sequence>
<evidence type="ECO:0000313" key="2">
    <source>
        <dbReference type="EMBL" id="KWX03210.1"/>
    </source>
</evidence>
<dbReference type="STRING" id="1469144.LI90_4261"/>
<comment type="caution">
    <text evidence="2">The sequence shown here is derived from an EMBL/GenBank/DDBJ whole genome shotgun (WGS) entry which is preliminary data.</text>
</comment>
<keyword evidence="3" id="KW-1185">Reference proteome</keyword>
<feature type="region of interest" description="Disordered" evidence="1">
    <location>
        <begin position="1"/>
        <end position="47"/>
    </location>
</feature>
<feature type="compositionally biased region" description="Low complexity" evidence="1">
    <location>
        <begin position="21"/>
        <end position="35"/>
    </location>
</feature>
<accession>A0A132MZV8</accession>
<gene>
    <name evidence="2" type="ORF">LI90_4261</name>
</gene>
<dbReference type="PATRIC" id="fig|1469144.10.peg.4572"/>
<feature type="compositionally biased region" description="Basic and acidic residues" evidence="1">
    <location>
        <begin position="37"/>
        <end position="47"/>
    </location>
</feature>
<organism evidence="2 3">
    <name type="scientific">Carbonactinospora thermoautotrophica</name>
    <dbReference type="NCBI Taxonomy" id="1469144"/>
    <lineage>
        <taxon>Bacteria</taxon>
        <taxon>Bacillati</taxon>
        <taxon>Actinomycetota</taxon>
        <taxon>Actinomycetes</taxon>
        <taxon>Kitasatosporales</taxon>
        <taxon>Carbonactinosporaceae</taxon>
        <taxon>Carbonactinospora</taxon>
    </lineage>
</organism>
<evidence type="ECO:0000256" key="1">
    <source>
        <dbReference type="SAM" id="MobiDB-lite"/>
    </source>
</evidence>
<evidence type="ECO:0000313" key="3">
    <source>
        <dbReference type="Proteomes" id="UP000070188"/>
    </source>
</evidence>
<dbReference type="Proteomes" id="UP000070188">
    <property type="component" value="Unassembled WGS sequence"/>
</dbReference>
<proteinExistence type="predicted"/>